<proteinExistence type="predicted"/>
<gene>
    <name evidence="2" type="ORF">SNAT2548_LOCUS29418</name>
</gene>
<sequence>MDSIRAQLEAVCAQGLFRAVSPSNVLTGFGEAFETEVVGTAVANAQLVPSTLRPVQDVSKQVERVDVFVSHSWSSSRWAKYLGLCIFWNLRAAVVSSFAVYATVILALLAASDAGDYGSSSSLAPPLIIVPMAVFIIVLLFGQDLRRHFFQPPTVWLDRLCVDQTDMNLKVKAILSLPVFVAHARQMLVLWDDTLFERLWCNMELATFARTSSHSVTRLTMQPLWLTQWLLLSVVTHLAAGLFLNVLLSTQVAHIWQPVAELDGWIKQRFGPTSSTTLFLIWARQAFVFGAGFVPQALTGWYCLRQKLENHRRMLSDMANFDVKDAKCTEESDRALIEKIVQEVFESEMENSDAGTASLQVGWGLPFGADLIQSPSSLERTSLITLHEETTEDFSGGLERFNAYVRGPLREAVMETLGDEVHVPLHLCIVASLPMWFVAAVDVLSCENFRCADVQKLEGFEDLTPYLLSNALSWFYFNAVLYPTVFPLLLRILRYLRRVDRPTWQQIPLELAGTLVAFAHVFACNACIFASELYLGIVQCSRD</sequence>
<feature type="transmembrane region" description="Helical" evidence="1">
    <location>
        <begin position="229"/>
        <end position="248"/>
    </location>
</feature>
<feature type="transmembrane region" description="Helical" evidence="1">
    <location>
        <begin position="511"/>
        <end position="537"/>
    </location>
</feature>
<accession>A0A812TBL3</accession>
<keyword evidence="1" id="KW-0472">Membrane</keyword>
<name>A0A812TBL3_9DINO</name>
<dbReference type="AlphaFoldDB" id="A0A812TBL3"/>
<dbReference type="EMBL" id="CAJNDS010002559">
    <property type="protein sequence ID" value="CAE7525579.1"/>
    <property type="molecule type" value="Genomic_DNA"/>
</dbReference>
<keyword evidence="1" id="KW-1133">Transmembrane helix</keyword>
<keyword evidence="3" id="KW-1185">Reference proteome</keyword>
<evidence type="ECO:0000256" key="1">
    <source>
        <dbReference type="SAM" id="Phobius"/>
    </source>
</evidence>
<keyword evidence="1" id="KW-0812">Transmembrane</keyword>
<organism evidence="2 3">
    <name type="scientific">Symbiodinium natans</name>
    <dbReference type="NCBI Taxonomy" id="878477"/>
    <lineage>
        <taxon>Eukaryota</taxon>
        <taxon>Sar</taxon>
        <taxon>Alveolata</taxon>
        <taxon>Dinophyceae</taxon>
        <taxon>Suessiales</taxon>
        <taxon>Symbiodiniaceae</taxon>
        <taxon>Symbiodinium</taxon>
    </lineage>
</organism>
<protein>
    <recommendedName>
        <fullName evidence="4">Transmembrane protein</fullName>
    </recommendedName>
</protein>
<feature type="transmembrane region" description="Helical" evidence="1">
    <location>
        <begin position="123"/>
        <end position="142"/>
    </location>
</feature>
<dbReference type="Proteomes" id="UP000604046">
    <property type="component" value="Unassembled WGS sequence"/>
</dbReference>
<evidence type="ECO:0008006" key="4">
    <source>
        <dbReference type="Google" id="ProtNLM"/>
    </source>
</evidence>
<reference evidence="2" key="1">
    <citation type="submission" date="2021-02" db="EMBL/GenBank/DDBJ databases">
        <authorList>
            <person name="Dougan E. K."/>
            <person name="Rhodes N."/>
            <person name="Thang M."/>
            <person name="Chan C."/>
        </authorList>
    </citation>
    <scope>NUCLEOTIDE SEQUENCE</scope>
</reference>
<evidence type="ECO:0000313" key="3">
    <source>
        <dbReference type="Proteomes" id="UP000604046"/>
    </source>
</evidence>
<feature type="transmembrane region" description="Helical" evidence="1">
    <location>
        <begin position="279"/>
        <end position="304"/>
    </location>
</feature>
<feature type="transmembrane region" description="Helical" evidence="1">
    <location>
        <begin position="81"/>
        <end position="111"/>
    </location>
</feature>
<feature type="transmembrane region" description="Helical" evidence="1">
    <location>
        <begin position="471"/>
        <end position="490"/>
    </location>
</feature>
<evidence type="ECO:0000313" key="2">
    <source>
        <dbReference type="EMBL" id="CAE7525579.1"/>
    </source>
</evidence>
<comment type="caution">
    <text evidence="2">The sequence shown here is derived from an EMBL/GenBank/DDBJ whole genome shotgun (WGS) entry which is preliminary data.</text>
</comment>